<dbReference type="AlphaFoldDB" id="A0A8E2LCP5"/>
<gene>
    <name evidence="3" type="ORF">BWZ43_16780</name>
    <name evidence="2" type="ORF">P5X88_19240</name>
</gene>
<evidence type="ECO:0000313" key="4">
    <source>
        <dbReference type="Proteomes" id="UP000189761"/>
    </source>
</evidence>
<dbReference type="RefSeq" id="WP_058004215.1">
    <property type="nucleotide sequence ID" value="NZ_CP065424.1"/>
</dbReference>
<feature type="transmembrane region" description="Helical" evidence="1">
    <location>
        <begin position="175"/>
        <end position="195"/>
    </location>
</feature>
<comment type="caution">
    <text evidence="3">The sequence shown here is derived from an EMBL/GenBank/DDBJ whole genome shotgun (WGS) entry which is preliminary data.</text>
</comment>
<keyword evidence="4" id="KW-1185">Reference proteome</keyword>
<dbReference type="EMBL" id="MTLA01000217">
    <property type="protein sequence ID" value="OOP67225.1"/>
    <property type="molecule type" value="Genomic_DNA"/>
</dbReference>
<keyword evidence="1" id="KW-0812">Transmembrane</keyword>
<accession>A0A8E2LCP5</accession>
<feature type="transmembrane region" description="Helical" evidence="1">
    <location>
        <begin position="58"/>
        <end position="77"/>
    </location>
</feature>
<dbReference type="Pfam" id="PF12730">
    <property type="entry name" value="ABC2_membrane_4"/>
    <property type="match status" value="1"/>
</dbReference>
<dbReference type="Proteomes" id="UP001159179">
    <property type="component" value="Unassembled WGS sequence"/>
</dbReference>
<sequence length="230" mass="25402">MLNIIKLELKKYKLSGLIKGALIATSIIFLIVALLFFVKVDDELSFENVNDALILIDTAVRSVFIIYAASLISKLVIDEFKSKTISILFMYPVNRKKILIAKLLIIAIFTFVSIIFANTVLAILFYLINSIHPTLEDTFTLALIKKHSLTVLMNALSATGMSLIPLFFGMRKYSVPATIISSIILVSLFSSNSGGKSLNDIVIIPITLAIIGVLIAFFSIKNIEKTDLLL</sequence>
<feature type="transmembrane region" description="Helical" evidence="1">
    <location>
        <begin position="98"/>
        <end position="128"/>
    </location>
</feature>
<evidence type="ECO:0000313" key="2">
    <source>
        <dbReference type="EMBL" id="MDH5163072.1"/>
    </source>
</evidence>
<reference evidence="2" key="2">
    <citation type="submission" date="2023-03" db="EMBL/GenBank/DDBJ databases">
        <title>Bacterial isolates from washroom surfaces on a university campus.</title>
        <authorList>
            <person name="Holman D.B."/>
            <person name="Gzyl K.E."/>
            <person name="Taheri A.E."/>
        </authorList>
    </citation>
    <scope>NUCLEOTIDE SEQUENCE</scope>
    <source>
        <strain evidence="2">RD03</strain>
    </source>
</reference>
<evidence type="ECO:0000256" key="1">
    <source>
        <dbReference type="SAM" id="Phobius"/>
    </source>
</evidence>
<keyword evidence="1" id="KW-0472">Membrane</keyword>
<protein>
    <submittedName>
        <fullName evidence="3">ABC transporter permease</fullName>
    </submittedName>
</protein>
<keyword evidence="1" id="KW-1133">Transmembrane helix</keyword>
<evidence type="ECO:0000313" key="3">
    <source>
        <dbReference type="EMBL" id="OOP67225.1"/>
    </source>
</evidence>
<organism evidence="3 4">
    <name type="scientific">Heyndrickxia oleronia</name>
    <dbReference type="NCBI Taxonomy" id="38875"/>
    <lineage>
        <taxon>Bacteria</taxon>
        <taxon>Bacillati</taxon>
        <taxon>Bacillota</taxon>
        <taxon>Bacilli</taxon>
        <taxon>Bacillales</taxon>
        <taxon>Bacillaceae</taxon>
        <taxon>Heyndrickxia</taxon>
    </lineage>
</organism>
<dbReference type="EMBL" id="JAROYP010000012">
    <property type="protein sequence ID" value="MDH5163072.1"/>
    <property type="molecule type" value="Genomic_DNA"/>
</dbReference>
<dbReference type="Proteomes" id="UP000189761">
    <property type="component" value="Unassembled WGS sequence"/>
</dbReference>
<feature type="transmembrane region" description="Helical" evidence="1">
    <location>
        <begin position="148"/>
        <end position="168"/>
    </location>
</feature>
<proteinExistence type="predicted"/>
<feature type="transmembrane region" description="Helical" evidence="1">
    <location>
        <begin position="201"/>
        <end position="220"/>
    </location>
</feature>
<reference evidence="3 4" key="1">
    <citation type="submission" date="2017-01" db="EMBL/GenBank/DDBJ databases">
        <title>Draft genome sequence of Bacillus oleronius.</title>
        <authorList>
            <person name="Allam M."/>
        </authorList>
    </citation>
    <scope>NUCLEOTIDE SEQUENCE [LARGE SCALE GENOMIC DNA]</scope>
    <source>
        <strain evidence="3 4">DSM 9356</strain>
    </source>
</reference>
<name>A0A8E2LCP5_9BACI</name>
<feature type="transmembrane region" description="Helical" evidence="1">
    <location>
        <begin position="21"/>
        <end position="38"/>
    </location>
</feature>